<dbReference type="STRING" id="656179.AB870_02785"/>
<evidence type="ECO:0000313" key="2">
    <source>
        <dbReference type="Proteomes" id="UP000035651"/>
    </source>
</evidence>
<dbReference type="AlphaFoldDB" id="A0A0H3WMZ0"/>
<dbReference type="CDD" id="cd00093">
    <property type="entry name" value="HTH_XRE"/>
    <property type="match status" value="1"/>
</dbReference>
<gene>
    <name evidence="1" type="ORF">AB870_02785</name>
</gene>
<keyword evidence="2" id="KW-1185">Reference proteome</keyword>
<dbReference type="SUPFAM" id="SSF47413">
    <property type="entry name" value="lambda repressor-like DNA-binding domains"/>
    <property type="match status" value="1"/>
</dbReference>
<evidence type="ECO:0008006" key="3">
    <source>
        <dbReference type="Google" id="ProtNLM"/>
    </source>
</evidence>
<protein>
    <recommendedName>
        <fullName evidence="3">HTH cro/C1-type domain-containing protein</fullName>
    </recommendedName>
</protein>
<dbReference type="GO" id="GO:0003677">
    <property type="term" value="F:DNA binding"/>
    <property type="evidence" value="ECO:0007669"/>
    <property type="project" value="InterPro"/>
</dbReference>
<evidence type="ECO:0000313" key="1">
    <source>
        <dbReference type="EMBL" id="AKM29284.1"/>
    </source>
</evidence>
<reference evidence="1" key="1">
    <citation type="submission" date="2016-06" db="EMBL/GenBank/DDBJ databases">
        <title>Complete Genome Sequence of Pandoraea faecigallinarum DSM-23572.</title>
        <authorList>
            <person name="Yong D."/>
            <person name="Ee R."/>
            <person name="Lim Y.-L."/>
            <person name="Yin W.-F."/>
            <person name="Chan K.-G."/>
        </authorList>
    </citation>
    <scope>NUCLEOTIDE SEQUENCE</scope>
    <source>
        <strain evidence="1">DSM 23572</strain>
    </source>
</reference>
<name>A0A0H3WMZ0_9BURK</name>
<dbReference type="PATRIC" id="fig|656179.3.peg.614"/>
<sequence>MALGKNVQHLRLLRGESRPELARQIGIESQQPIYALERRDSTHSELAPSLAKHFGVGLDTLLTEDLTYIDLDGYKRLCQQNAPDLSQGDRQFIEDVTNAIAERELPDSVRESIRLLISSSPKKTNK</sequence>
<dbReference type="OrthoDB" id="9791537at2"/>
<dbReference type="RefSeq" id="WP_047905229.1">
    <property type="nucleotide sequence ID" value="NZ_CP011807.3"/>
</dbReference>
<dbReference type="InterPro" id="IPR010982">
    <property type="entry name" value="Lambda_DNA-bd_dom_sf"/>
</dbReference>
<dbReference type="InterPro" id="IPR001387">
    <property type="entry name" value="Cro/C1-type_HTH"/>
</dbReference>
<dbReference type="KEGG" id="pfg:AB870_02785"/>
<accession>A0A0H3WMZ0</accession>
<dbReference type="Proteomes" id="UP000035651">
    <property type="component" value="Chromosome"/>
</dbReference>
<proteinExistence type="predicted"/>
<dbReference type="EMBL" id="CP011807">
    <property type="protein sequence ID" value="AKM29284.1"/>
    <property type="molecule type" value="Genomic_DNA"/>
</dbReference>
<organism evidence="1 2">
    <name type="scientific">Pandoraea faecigallinarum</name>
    <dbReference type="NCBI Taxonomy" id="656179"/>
    <lineage>
        <taxon>Bacteria</taxon>
        <taxon>Pseudomonadati</taxon>
        <taxon>Pseudomonadota</taxon>
        <taxon>Betaproteobacteria</taxon>
        <taxon>Burkholderiales</taxon>
        <taxon>Burkholderiaceae</taxon>
        <taxon>Pandoraea</taxon>
    </lineage>
</organism>
<dbReference type="Gene3D" id="1.10.260.40">
    <property type="entry name" value="lambda repressor-like DNA-binding domains"/>
    <property type="match status" value="1"/>
</dbReference>